<evidence type="ECO:0000313" key="10">
    <source>
        <dbReference type="EMBL" id="GFP36875.1"/>
    </source>
</evidence>
<protein>
    <submittedName>
        <fullName evidence="10">Protease IV</fullName>
    </submittedName>
</protein>
<keyword evidence="5" id="KW-1133">Transmembrane helix</keyword>
<keyword evidence="3" id="KW-0378">Hydrolase</keyword>
<organism evidence="10 11">
    <name type="scientific">Candidatus Hakubella thermalkaliphila</name>
    <dbReference type="NCBI Taxonomy" id="2754717"/>
    <lineage>
        <taxon>Bacteria</taxon>
        <taxon>Bacillati</taxon>
        <taxon>Actinomycetota</taxon>
        <taxon>Actinomycetota incertae sedis</taxon>
        <taxon>Candidatus Hakubellales</taxon>
        <taxon>Candidatus Hakubellaceae</taxon>
        <taxon>Candidatus Hakubella</taxon>
    </lineage>
</organism>
<dbReference type="RefSeq" id="WP_176231169.1">
    <property type="nucleotide sequence ID" value="NZ_BLRU01000187.1"/>
</dbReference>
<dbReference type="GO" id="GO:0006508">
    <property type="term" value="P:proteolysis"/>
    <property type="evidence" value="ECO:0007669"/>
    <property type="project" value="UniProtKB-KW"/>
</dbReference>
<evidence type="ECO:0000256" key="4">
    <source>
        <dbReference type="ARBA" id="ARBA00022825"/>
    </source>
</evidence>
<dbReference type="PANTHER" id="PTHR33209">
    <property type="entry name" value="PROTEASE 4"/>
    <property type="match status" value="1"/>
</dbReference>
<dbReference type="Proteomes" id="UP000561271">
    <property type="component" value="Unassembled WGS sequence"/>
</dbReference>
<comment type="similarity">
    <text evidence="1">Belongs to the peptidase S49 family.</text>
</comment>
<dbReference type="EMBL" id="BLRZ01000050">
    <property type="protein sequence ID" value="GFP30228.1"/>
    <property type="molecule type" value="Genomic_DNA"/>
</dbReference>
<evidence type="ECO:0000256" key="3">
    <source>
        <dbReference type="ARBA" id="ARBA00022801"/>
    </source>
</evidence>
<dbReference type="InterPro" id="IPR004635">
    <property type="entry name" value="Pept_S49_SppA"/>
</dbReference>
<evidence type="ECO:0000313" key="8">
    <source>
        <dbReference type="EMBL" id="GFP23463.1"/>
    </source>
</evidence>
<dbReference type="InterPro" id="IPR029045">
    <property type="entry name" value="ClpP/crotonase-like_dom_sf"/>
</dbReference>
<dbReference type="InterPro" id="IPR002142">
    <property type="entry name" value="Peptidase_S49"/>
</dbReference>
<keyword evidence="14" id="KW-1185">Reference proteome</keyword>
<keyword evidence="5" id="KW-0812">Transmembrane</keyword>
<dbReference type="EMBL" id="BLSC01000028">
    <property type="protein sequence ID" value="GFP36875.1"/>
    <property type="molecule type" value="Genomic_DNA"/>
</dbReference>
<evidence type="ECO:0000256" key="5">
    <source>
        <dbReference type="SAM" id="Phobius"/>
    </source>
</evidence>
<proteinExistence type="inferred from homology"/>
<comment type="caution">
    <text evidence="10">The sequence shown here is derived from an EMBL/GenBank/DDBJ whole genome shotgun (WGS) entry which is preliminary data.</text>
</comment>
<evidence type="ECO:0000313" key="7">
    <source>
        <dbReference type="EMBL" id="GFP19945.1"/>
    </source>
</evidence>
<feature type="transmembrane region" description="Helical" evidence="5">
    <location>
        <begin position="6"/>
        <end position="27"/>
    </location>
</feature>
<reference evidence="11 12" key="1">
    <citation type="journal article" date="2020" name="Front. Microbiol.">
        <title>Single-cell genomics of novel Actinobacteria with the Wood-Ljungdahl pathway discovered in a serpentinizing system.</title>
        <authorList>
            <person name="Merino N."/>
            <person name="Kawai M."/>
            <person name="Boyd E.S."/>
            <person name="Colman D.R."/>
            <person name="McGlynn S.E."/>
            <person name="Nealson K.H."/>
            <person name="Kurokawa K."/>
            <person name="Hongoh Y."/>
        </authorList>
    </citation>
    <scope>NUCLEOTIDE SEQUENCE [LARGE SCALE GENOMIC DNA]</scope>
    <source>
        <strain evidence="7 12">S03</strain>
        <strain evidence="8 13">S09_30</strain>
        <strain evidence="9 14">S34</strain>
        <strain evidence="10 11">S44</strain>
    </source>
</reference>
<dbReference type="GO" id="GO:0008236">
    <property type="term" value="F:serine-type peptidase activity"/>
    <property type="evidence" value="ECO:0007669"/>
    <property type="project" value="UniProtKB-KW"/>
</dbReference>
<evidence type="ECO:0000313" key="11">
    <source>
        <dbReference type="Proteomes" id="UP000561271"/>
    </source>
</evidence>
<dbReference type="CDD" id="cd07023">
    <property type="entry name" value="S49_Sppa_N_C"/>
    <property type="match status" value="1"/>
</dbReference>
<dbReference type="Pfam" id="PF01343">
    <property type="entry name" value="Peptidase_S49"/>
    <property type="match status" value="1"/>
</dbReference>
<evidence type="ECO:0000313" key="13">
    <source>
        <dbReference type="Proteomes" id="UP000585609"/>
    </source>
</evidence>
<dbReference type="Proteomes" id="UP000574717">
    <property type="component" value="Unassembled WGS sequence"/>
</dbReference>
<accession>A0A6V8PWH2</accession>
<evidence type="ECO:0000256" key="2">
    <source>
        <dbReference type="ARBA" id="ARBA00022670"/>
    </source>
</evidence>
<dbReference type="Gene3D" id="6.20.330.10">
    <property type="match status" value="1"/>
</dbReference>
<evidence type="ECO:0000259" key="6">
    <source>
        <dbReference type="Pfam" id="PF01343"/>
    </source>
</evidence>
<dbReference type="Gene3D" id="3.90.226.10">
    <property type="entry name" value="2-enoyl-CoA Hydratase, Chain A, domain 1"/>
    <property type="match status" value="1"/>
</dbReference>
<name>A0A6V8PWH2_9ACTN</name>
<evidence type="ECO:0000313" key="12">
    <source>
        <dbReference type="Proteomes" id="UP000574717"/>
    </source>
</evidence>
<dbReference type="PANTHER" id="PTHR33209:SF1">
    <property type="entry name" value="PEPTIDASE S49 DOMAIN-CONTAINING PROTEIN"/>
    <property type="match status" value="1"/>
</dbReference>
<gene>
    <name evidence="7" type="ORF">HKBW3S03_01449</name>
    <name evidence="8" type="ORF">HKBW3S09_00930</name>
    <name evidence="9" type="ORF">HKBW3S34_01149</name>
    <name evidence="10" type="ORF">HKBW3S44_00556</name>
</gene>
<dbReference type="AlphaFoldDB" id="A0A6V8PWH2"/>
<keyword evidence="4" id="KW-0720">Serine protease</keyword>
<dbReference type="EMBL" id="BLRU01000187">
    <property type="protein sequence ID" value="GFP19945.1"/>
    <property type="molecule type" value="Genomic_DNA"/>
</dbReference>
<dbReference type="InterPro" id="IPR047272">
    <property type="entry name" value="S49_SppA_C"/>
</dbReference>
<feature type="domain" description="Peptidase S49" evidence="6">
    <location>
        <begin position="106"/>
        <end position="252"/>
    </location>
</feature>
<keyword evidence="5" id="KW-0472">Membrane</keyword>
<dbReference type="Proteomes" id="UP000585609">
    <property type="component" value="Unassembled WGS sequence"/>
</dbReference>
<evidence type="ECO:0000313" key="14">
    <source>
        <dbReference type="Proteomes" id="UP000588083"/>
    </source>
</evidence>
<dbReference type="EMBL" id="BLRW01000116">
    <property type="protein sequence ID" value="GFP23463.1"/>
    <property type="molecule type" value="Genomic_DNA"/>
</dbReference>
<keyword evidence="2 10" id="KW-0645">Protease</keyword>
<dbReference type="SUPFAM" id="SSF52096">
    <property type="entry name" value="ClpP/crotonase"/>
    <property type="match status" value="1"/>
</dbReference>
<evidence type="ECO:0000256" key="1">
    <source>
        <dbReference type="ARBA" id="ARBA00008683"/>
    </source>
</evidence>
<evidence type="ECO:0000313" key="9">
    <source>
        <dbReference type="EMBL" id="GFP30228.1"/>
    </source>
</evidence>
<dbReference type="Proteomes" id="UP000588083">
    <property type="component" value="Unassembled WGS sequence"/>
</dbReference>
<dbReference type="NCBIfam" id="TIGR00706">
    <property type="entry name" value="SppA_dom"/>
    <property type="match status" value="1"/>
</dbReference>
<sequence>MSRNKIIAIIVVGVIVVSLIVLVWVGLSQMIAPRYGANIGIITLTGPIEEEEGGLLAPYGITPELVRGLLERVEGDGRLKAVVLRINSPGGAVAASQEIGNMIKEFEKPVVVSMADIVASGGYYISAHADRIVAQPGTLTGSIGVIWMHTNLDGLFEKLGIEVETITSGEHKDMFIDPLTPERRQIFQRLSDEAYDQFIQTVAEGRDLELSKVRELATGELYIGTQALELGLVDQLGGLNEAIEAAAELAEIEVPLTMELAPPVPSLLELFLGQGSILWELAIARVLGEEMALLRTLLNTYPMPRY</sequence>